<dbReference type="InterPro" id="IPR033901">
    <property type="entry name" value="RNAPI/III_AC40"/>
</dbReference>
<comment type="subcellular location">
    <subcellularLocation>
        <location evidence="1">Nucleus</location>
    </subcellularLocation>
</comment>
<dbReference type="FunFam" id="2.170.120.12:FF:000003">
    <property type="entry name" value="Dna-directed rna polymerases i and iii subunit"/>
    <property type="match status" value="1"/>
</dbReference>
<organism evidence="9 10">
    <name type="scientific">Acrobeloides nanus</name>
    <dbReference type="NCBI Taxonomy" id="290746"/>
    <lineage>
        <taxon>Eukaryota</taxon>
        <taxon>Metazoa</taxon>
        <taxon>Ecdysozoa</taxon>
        <taxon>Nematoda</taxon>
        <taxon>Chromadorea</taxon>
        <taxon>Rhabditida</taxon>
        <taxon>Tylenchina</taxon>
        <taxon>Cephalobomorpha</taxon>
        <taxon>Cephaloboidea</taxon>
        <taxon>Cephalobidae</taxon>
        <taxon>Acrobeloides</taxon>
    </lineage>
</organism>
<comment type="similarity">
    <text evidence="6">Belongs to the archaeal Rpo3/eukaryotic RPB3 RNA polymerase subunit family.</text>
</comment>
<evidence type="ECO:0000256" key="6">
    <source>
        <dbReference type="ARBA" id="ARBA00025804"/>
    </source>
</evidence>
<dbReference type="PANTHER" id="PTHR11800:SF13">
    <property type="entry name" value="DNA-DIRECTED RNA POLYMERASES I AND III SUBUNIT RPAC1"/>
    <property type="match status" value="1"/>
</dbReference>
<dbReference type="GO" id="GO:0005736">
    <property type="term" value="C:RNA polymerase I complex"/>
    <property type="evidence" value="ECO:0007669"/>
    <property type="project" value="TreeGrafter"/>
</dbReference>
<feature type="domain" description="DNA-directed RNA polymerase RpoA/D/Rpb3-type" evidence="8">
    <location>
        <begin position="83"/>
        <end position="375"/>
    </location>
</feature>
<dbReference type="InterPro" id="IPR011262">
    <property type="entry name" value="DNA-dir_RNA_pol_insert"/>
</dbReference>
<evidence type="ECO:0000256" key="5">
    <source>
        <dbReference type="ARBA" id="ARBA00023242"/>
    </source>
</evidence>
<dbReference type="CDD" id="cd07032">
    <property type="entry name" value="RNAP_I_II_AC40"/>
    <property type="match status" value="1"/>
</dbReference>
<evidence type="ECO:0000256" key="4">
    <source>
        <dbReference type="ARBA" id="ARBA00023163"/>
    </source>
</evidence>
<dbReference type="Pfam" id="PF01000">
    <property type="entry name" value="RNA_pol_A_bac"/>
    <property type="match status" value="1"/>
</dbReference>
<dbReference type="GO" id="GO:0046983">
    <property type="term" value="F:protein dimerization activity"/>
    <property type="evidence" value="ECO:0007669"/>
    <property type="project" value="InterPro"/>
</dbReference>
<keyword evidence="5" id="KW-0539">Nucleus</keyword>
<evidence type="ECO:0000256" key="3">
    <source>
        <dbReference type="ARBA" id="ARBA00022478"/>
    </source>
</evidence>
<keyword evidence="3" id="KW-0240">DNA-directed RNA polymerase</keyword>
<dbReference type="AlphaFoldDB" id="A0A914DZP1"/>
<evidence type="ECO:0000313" key="9">
    <source>
        <dbReference type="Proteomes" id="UP000887540"/>
    </source>
</evidence>
<dbReference type="GO" id="GO:0005666">
    <property type="term" value="C:RNA polymerase III complex"/>
    <property type="evidence" value="ECO:0007669"/>
    <property type="project" value="TreeGrafter"/>
</dbReference>
<dbReference type="GO" id="GO:0003899">
    <property type="term" value="F:DNA-directed RNA polymerase activity"/>
    <property type="evidence" value="ECO:0007669"/>
    <property type="project" value="InterPro"/>
</dbReference>
<reference evidence="10" key="1">
    <citation type="submission" date="2022-11" db="UniProtKB">
        <authorList>
            <consortium name="WormBaseParasite"/>
        </authorList>
    </citation>
    <scope>IDENTIFICATION</scope>
</reference>
<dbReference type="SUPFAM" id="SSF56553">
    <property type="entry name" value="Insert subdomain of RNA polymerase alpha subunit"/>
    <property type="match status" value="1"/>
</dbReference>
<accession>A0A914DZP1</accession>
<evidence type="ECO:0000259" key="8">
    <source>
        <dbReference type="SMART" id="SM00662"/>
    </source>
</evidence>
<sequence>MGRRKKSSTTHEMEVDQSEATSSGAEALYTDDDTLYLEEETVTNTYDREYESLDIDAYTEKIKVEIINEIDEHVNNKPVKGLNLEFDLIHVDAPIANALRRILIAEVPTMAIEKVYLYQNTTCLQDEVLCHRLGLLPIYADPNKFKFPSKPFVPANEEGVDPDEEPAGNPEENLIFKVQVKCTKKKNPPENSTDPTALYENAVVYTDAFEWIPLGDQINEFGRDPPRMVHKDIIVVKMRPGHELEASCHCVKGIGRDHAKFSPVATASYRLLPMIKLKKNITGEQAERLQKCFSDGVIALYEEKGTVVAKVADARKDTCSRNVFRFDDLKDLVEMKRKKDHFIFSVESTGAMKSHELVVEACHVMQKKIETLKEALKAKLGVH</sequence>
<feature type="region of interest" description="Disordered" evidence="7">
    <location>
        <begin position="1"/>
        <end position="24"/>
    </location>
</feature>
<protein>
    <recommendedName>
        <fullName evidence="2">DNA-directed RNA polymerases I and III subunit RPAC1</fullName>
    </recommendedName>
</protein>
<dbReference type="SMART" id="SM00662">
    <property type="entry name" value="RPOLD"/>
    <property type="match status" value="1"/>
</dbReference>
<dbReference type="Gene3D" id="3.30.1360.10">
    <property type="entry name" value="RNA polymerase, RBP11-like subunit"/>
    <property type="match status" value="1"/>
</dbReference>
<keyword evidence="9" id="KW-1185">Reference proteome</keyword>
<keyword evidence="4" id="KW-0804">Transcription</keyword>
<dbReference type="InterPro" id="IPR022842">
    <property type="entry name" value="RNAP_Rpo3/Rpb3/RPAC1"/>
</dbReference>
<dbReference type="InterPro" id="IPR050518">
    <property type="entry name" value="Rpo3/RPB3_RNA_Pol_subunit"/>
</dbReference>
<dbReference type="Proteomes" id="UP000887540">
    <property type="component" value="Unplaced"/>
</dbReference>
<dbReference type="SUPFAM" id="SSF55257">
    <property type="entry name" value="RBP11-like subunits of RNA polymerase"/>
    <property type="match status" value="1"/>
</dbReference>
<evidence type="ECO:0000313" key="10">
    <source>
        <dbReference type="WBParaSite" id="ACRNAN_scaffold4987.g26704.t1"/>
    </source>
</evidence>
<dbReference type="WBParaSite" id="ACRNAN_scaffold4987.g26704.t1">
    <property type="protein sequence ID" value="ACRNAN_scaffold4987.g26704.t1"/>
    <property type="gene ID" value="ACRNAN_scaffold4987.g26704"/>
</dbReference>
<dbReference type="InterPro" id="IPR036643">
    <property type="entry name" value="RNApol_insert_sf"/>
</dbReference>
<proteinExistence type="inferred from homology"/>
<dbReference type="InterPro" id="IPR011263">
    <property type="entry name" value="DNA-dir_RNA_pol_RpoA/D/Rpb3"/>
</dbReference>
<dbReference type="Pfam" id="PF01193">
    <property type="entry name" value="RNA_pol_L"/>
    <property type="match status" value="1"/>
</dbReference>
<dbReference type="PANTHER" id="PTHR11800">
    <property type="entry name" value="DNA-DIRECTED RNA POLYMERASE"/>
    <property type="match status" value="1"/>
</dbReference>
<dbReference type="Gene3D" id="2.170.120.12">
    <property type="entry name" value="DNA-directed RNA polymerase, insert domain"/>
    <property type="match status" value="1"/>
</dbReference>
<dbReference type="GO" id="GO:0006351">
    <property type="term" value="P:DNA-templated transcription"/>
    <property type="evidence" value="ECO:0007669"/>
    <property type="project" value="InterPro"/>
</dbReference>
<evidence type="ECO:0000256" key="2">
    <source>
        <dbReference type="ARBA" id="ARBA00022083"/>
    </source>
</evidence>
<dbReference type="InterPro" id="IPR036603">
    <property type="entry name" value="RBP11-like"/>
</dbReference>
<evidence type="ECO:0000256" key="1">
    <source>
        <dbReference type="ARBA" id="ARBA00004123"/>
    </source>
</evidence>
<dbReference type="HAMAP" id="MF_00320">
    <property type="entry name" value="RNApol_arch_Rpo3"/>
    <property type="match status" value="1"/>
</dbReference>
<evidence type="ECO:0000256" key="7">
    <source>
        <dbReference type="SAM" id="MobiDB-lite"/>
    </source>
</evidence>
<name>A0A914DZP1_9BILA</name>